<dbReference type="SMART" id="SM00116">
    <property type="entry name" value="CBS"/>
    <property type="match status" value="2"/>
</dbReference>
<evidence type="ECO:0000256" key="9">
    <source>
        <dbReference type="RuleBase" id="RU361221"/>
    </source>
</evidence>
<dbReference type="OrthoDB" id="44789at2759"/>
<comment type="similarity">
    <text evidence="9">Belongs to the chloride channel (TC 2.A.49) family.</text>
</comment>
<dbReference type="FunFam" id="1.10.3080.10:FF:000011">
    <property type="entry name" value="Chloride channel protein"/>
    <property type="match status" value="1"/>
</dbReference>
<dbReference type="GO" id="GO:0006879">
    <property type="term" value="P:intracellular iron ion homeostasis"/>
    <property type="evidence" value="ECO:0007669"/>
    <property type="project" value="TreeGrafter"/>
</dbReference>
<dbReference type="Gene3D" id="1.10.3080.10">
    <property type="entry name" value="Clc chloride channel"/>
    <property type="match status" value="1"/>
</dbReference>
<feature type="transmembrane region" description="Helical" evidence="9">
    <location>
        <begin position="320"/>
        <end position="340"/>
    </location>
</feature>
<evidence type="ECO:0000256" key="3">
    <source>
        <dbReference type="ARBA" id="ARBA00022692"/>
    </source>
</evidence>
<dbReference type="InterPro" id="IPR014743">
    <property type="entry name" value="Cl-channel_core"/>
</dbReference>
<organism evidence="11 12">
    <name type="scientific">Hydnum rufescens UP504</name>
    <dbReference type="NCBI Taxonomy" id="1448309"/>
    <lineage>
        <taxon>Eukaryota</taxon>
        <taxon>Fungi</taxon>
        <taxon>Dikarya</taxon>
        <taxon>Basidiomycota</taxon>
        <taxon>Agaricomycotina</taxon>
        <taxon>Agaricomycetes</taxon>
        <taxon>Cantharellales</taxon>
        <taxon>Hydnaceae</taxon>
        <taxon>Hydnum</taxon>
    </lineage>
</organism>
<feature type="transmembrane region" description="Helical" evidence="9">
    <location>
        <begin position="394"/>
        <end position="413"/>
    </location>
</feature>
<evidence type="ECO:0000256" key="6">
    <source>
        <dbReference type="ARBA" id="ARBA00023136"/>
    </source>
</evidence>
<feature type="transmembrane region" description="Helical" evidence="9">
    <location>
        <begin position="283"/>
        <end position="300"/>
    </location>
</feature>
<accession>A0A9P6E2R7</accession>
<reference evidence="11" key="1">
    <citation type="journal article" date="2020" name="Nat. Commun.">
        <title>Large-scale genome sequencing of mycorrhizal fungi provides insights into the early evolution of symbiotic traits.</title>
        <authorList>
            <person name="Miyauchi S."/>
            <person name="Kiss E."/>
            <person name="Kuo A."/>
            <person name="Drula E."/>
            <person name="Kohler A."/>
            <person name="Sanchez-Garcia M."/>
            <person name="Morin E."/>
            <person name="Andreopoulos B."/>
            <person name="Barry K.W."/>
            <person name="Bonito G."/>
            <person name="Buee M."/>
            <person name="Carver A."/>
            <person name="Chen C."/>
            <person name="Cichocki N."/>
            <person name="Clum A."/>
            <person name="Culley D."/>
            <person name="Crous P.W."/>
            <person name="Fauchery L."/>
            <person name="Girlanda M."/>
            <person name="Hayes R.D."/>
            <person name="Keri Z."/>
            <person name="LaButti K."/>
            <person name="Lipzen A."/>
            <person name="Lombard V."/>
            <person name="Magnuson J."/>
            <person name="Maillard F."/>
            <person name="Murat C."/>
            <person name="Nolan M."/>
            <person name="Ohm R.A."/>
            <person name="Pangilinan J."/>
            <person name="Pereira M.F."/>
            <person name="Perotto S."/>
            <person name="Peter M."/>
            <person name="Pfister S."/>
            <person name="Riley R."/>
            <person name="Sitrit Y."/>
            <person name="Stielow J.B."/>
            <person name="Szollosi G."/>
            <person name="Zifcakova L."/>
            <person name="Stursova M."/>
            <person name="Spatafora J.W."/>
            <person name="Tedersoo L."/>
            <person name="Vaario L.M."/>
            <person name="Yamada A."/>
            <person name="Yan M."/>
            <person name="Wang P."/>
            <person name="Xu J."/>
            <person name="Bruns T."/>
            <person name="Baldrian P."/>
            <person name="Vilgalys R."/>
            <person name="Dunand C."/>
            <person name="Henrissat B."/>
            <person name="Grigoriev I.V."/>
            <person name="Hibbett D."/>
            <person name="Nagy L.G."/>
            <person name="Martin F.M."/>
        </authorList>
    </citation>
    <scope>NUCLEOTIDE SEQUENCE</scope>
    <source>
        <strain evidence="11">UP504</strain>
    </source>
</reference>
<evidence type="ECO:0000256" key="7">
    <source>
        <dbReference type="ARBA" id="ARBA00023214"/>
    </source>
</evidence>
<comment type="caution">
    <text evidence="11">The sequence shown here is derived from an EMBL/GenBank/DDBJ whole genome shotgun (WGS) entry which is preliminary data.</text>
</comment>
<protein>
    <recommendedName>
        <fullName evidence="9">Chloride channel protein</fullName>
    </recommendedName>
</protein>
<keyword evidence="2 9" id="KW-0813">Transport</keyword>
<feature type="transmembrane region" description="Helical" evidence="9">
    <location>
        <begin position="477"/>
        <end position="503"/>
    </location>
</feature>
<gene>
    <name evidence="11" type="ORF">BS47DRAFT_1403588</name>
</gene>
<feature type="domain" description="CBS" evidence="10">
    <location>
        <begin position="607"/>
        <end position="669"/>
    </location>
</feature>
<feature type="transmembrane region" description="Helical" evidence="9">
    <location>
        <begin position="361"/>
        <end position="382"/>
    </location>
</feature>
<evidence type="ECO:0000256" key="5">
    <source>
        <dbReference type="ARBA" id="ARBA00023065"/>
    </source>
</evidence>
<dbReference type="GO" id="GO:0005886">
    <property type="term" value="C:plasma membrane"/>
    <property type="evidence" value="ECO:0007669"/>
    <property type="project" value="TreeGrafter"/>
</dbReference>
<keyword evidence="3 9" id="KW-0812">Transmembrane</keyword>
<keyword evidence="7 9" id="KW-0868">Chloride</keyword>
<dbReference type="SUPFAM" id="SSF54631">
    <property type="entry name" value="CBS-domain pair"/>
    <property type="match status" value="1"/>
</dbReference>
<dbReference type="InterPro" id="IPR001807">
    <property type="entry name" value="ClC"/>
</dbReference>
<feature type="transmembrane region" description="Helical" evidence="9">
    <location>
        <begin position="109"/>
        <end position="129"/>
    </location>
</feature>
<evidence type="ECO:0000256" key="2">
    <source>
        <dbReference type="ARBA" id="ARBA00022448"/>
    </source>
</evidence>
<dbReference type="Pfam" id="PF00571">
    <property type="entry name" value="CBS"/>
    <property type="match status" value="2"/>
</dbReference>
<dbReference type="PANTHER" id="PTHR45711:SF9">
    <property type="entry name" value="ANION_PROTON EXCHANGE TRANSPORTER GEF1"/>
    <property type="match status" value="1"/>
</dbReference>
<evidence type="ECO:0000313" key="12">
    <source>
        <dbReference type="Proteomes" id="UP000886523"/>
    </source>
</evidence>
<evidence type="ECO:0000313" key="11">
    <source>
        <dbReference type="EMBL" id="KAF9520975.1"/>
    </source>
</evidence>
<dbReference type="Gene3D" id="3.90.1280.20">
    <property type="match status" value="1"/>
</dbReference>
<keyword evidence="6 9" id="KW-0472">Membrane</keyword>
<dbReference type="EMBL" id="MU128909">
    <property type="protein sequence ID" value="KAF9520975.1"/>
    <property type="molecule type" value="Genomic_DNA"/>
</dbReference>
<dbReference type="Gene3D" id="3.10.580.20">
    <property type="match status" value="1"/>
</dbReference>
<dbReference type="CDD" id="cd04591">
    <property type="entry name" value="CBS_pair_voltage-gated_CLC_euk_bac"/>
    <property type="match status" value="1"/>
</dbReference>
<keyword evidence="5 9" id="KW-0406">Ion transport</keyword>
<name>A0A9P6E2R7_9AGAM</name>
<dbReference type="InterPro" id="IPR000644">
    <property type="entry name" value="CBS_dom"/>
</dbReference>
<feature type="transmembrane region" description="Helical" evidence="9">
    <location>
        <begin position="181"/>
        <end position="202"/>
    </location>
</feature>
<dbReference type="Proteomes" id="UP000886523">
    <property type="component" value="Unassembled WGS sequence"/>
</dbReference>
<evidence type="ECO:0000259" key="10">
    <source>
        <dbReference type="PROSITE" id="PS51371"/>
    </source>
</evidence>
<proteinExistence type="inferred from homology"/>
<dbReference type="GO" id="GO:0005794">
    <property type="term" value="C:Golgi apparatus"/>
    <property type="evidence" value="ECO:0007669"/>
    <property type="project" value="TreeGrafter"/>
</dbReference>
<feature type="transmembrane region" description="Helical" evidence="9">
    <location>
        <begin position="524"/>
        <end position="548"/>
    </location>
</feature>
<evidence type="ECO:0000256" key="4">
    <source>
        <dbReference type="ARBA" id="ARBA00022989"/>
    </source>
</evidence>
<dbReference type="GO" id="GO:0005783">
    <property type="term" value="C:endoplasmic reticulum"/>
    <property type="evidence" value="ECO:0007669"/>
    <property type="project" value="TreeGrafter"/>
</dbReference>
<feature type="transmembrane region" description="Helical" evidence="9">
    <location>
        <begin position="453"/>
        <end position="471"/>
    </location>
</feature>
<evidence type="ECO:0000256" key="8">
    <source>
        <dbReference type="PROSITE-ProRule" id="PRU00703"/>
    </source>
</evidence>
<comment type="subcellular location">
    <subcellularLocation>
        <location evidence="1 9">Membrane</location>
        <topology evidence="1 9">Multi-pass membrane protein</topology>
    </subcellularLocation>
</comment>
<dbReference type="CDD" id="cd03684">
    <property type="entry name" value="ClC_3_like"/>
    <property type="match status" value="1"/>
</dbReference>
<dbReference type="GO" id="GO:0000324">
    <property type="term" value="C:fungal-type vacuole"/>
    <property type="evidence" value="ECO:0007669"/>
    <property type="project" value="TreeGrafter"/>
</dbReference>
<dbReference type="PANTHER" id="PTHR45711">
    <property type="entry name" value="CHLORIDE CHANNEL PROTEIN"/>
    <property type="match status" value="1"/>
</dbReference>
<dbReference type="GO" id="GO:0005247">
    <property type="term" value="F:voltage-gated chloride channel activity"/>
    <property type="evidence" value="ECO:0007669"/>
    <property type="project" value="TreeGrafter"/>
</dbReference>
<dbReference type="InterPro" id="IPR046342">
    <property type="entry name" value="CBS_dom_sf"/>
</dbReference>
<sequence length="834" mass="92746">MLPLGMIAHQMLTLGNIPGVAGVFGRYRCMEPPSGQAGYQGPDDDAEEIITRYEDFTTIDWIHDSILERNNRLRRQDEIERILRDANGTINLRWGWAQLRRIGAAGQSWFIVSLVGACIGVNAALISILTEWLSDLRRGYCSEGWWLNQEFCCWEIEKIDKDTEGACAAWIPWSQFTAANWFMYVIMACLLSWLSAHLVHNFARYAAGSGISEIKCILAGFIMKGYLGGWTLIIKSLTLPLIIASGLNVGKEGPSVHVACCIGFVITSIFVRFSPSQGKMKEILTAASAAGVAVAFGSPIGASYSQSKYEMSQTFSIKTMWRSFFCALVATVTLSGMNPFRTGKLVLFQVTYDRDWHFFEIFFFVILGFSGLYGAFVVKFNLQAAAFRRRHLKSYPITEAVTLATLTAVFSYFNKFLRIDMTESLAILFRECEGGGDYDNLCQTWAQWRMSNSLLLATIFRTGFIIISYGTKVPAGIFVPSMAVGATFGRMLGIIVKALYRAYPTAGMFAVCKPDVPCITPGTYAFLGAAAALGGVMRMTLTVVVIMFELTGALTYILPTMIVLLVTKFVGDYLGKDGIADEMIRFNGYPFLHADDRVYNISVSRVMRKELITVDAKNMTLRDVERKLDETDVQGFPVISVDGKNLLMGYIGRSEILGVLEQIRRRGPLDPHTLCTFHSNGSSPPTPQSATHVSDGGWLSISQRADDSLVGVNDGDREMLDHPSMGTISFESSLLYFTPITVAPQLPLEIVIQLFKRMGPRIILVEQYGKLRGLLTVKDILRFTSSLGSERSAADLETWDDYRGSLHSILEGTWIWTAEVREQFSSWVRGIVGR</sequence>
<dbReference type="PRINTS" id="PR00762">
    <property type="entry name" value="CLCHANNEL"/>
</dbReference>
<dbReference type="AlphaFoldDB" id="A0A9P6E2R7"/>
<feature type="transmembrane region" description="Helical" evidence="9">
    <location>
        <begin position="254"/>
        <end position="271"/>
    </location>
</feature>
<keyword evidence="12" id="KW-1185">Reference proteome</keyword>
<feature type="transmembrane region" description="Helical" evidence="9">
    <location>
        <begin position="554"/>
        <end position="575"/>
    </location>
</feature>
<keyword evidence="4 9" id="KW-1133">Transmembrane helix</keyword>
<dbReference type="PROSITE" id="PS51371">
    <property type="entry name" value="CBS"/>
    <property type="match status" value="1"/>
</dbReference>
<dbReference type="SUPFAM" id="SSF81340">
    <property type="entry name" value="Clc chloride channel"/>
    <property type="match status" value="1"/>
</dbReference>
<dbReference type="Pfam" id="PF00654">
    <property type="entry name" value="Voltage_CLC"/>
    <property type="match status" value="1"/>
</dbReference>
<dbReference type="GO" id="GO:0006878">
    <property type="term" value="P:intracellular copper ion homeostasis"/>
    <property type="evidence" value="ECO:0007669"/>
    <property type="project" value="TreeGrafter"/>
</dbReference>
<dbReference type="GO" id="GO:0005769">
    <property type="term" value="C:early endosome"/>
    <property type="evidence" value="ECO:0007669"/>
    <property type="project" value="TreeGrafter"/>
</dbReference>
<evidence type="ECO:0000256" key="1">
    <source>
        <dbReference type="ARBA" id="ARBA00004141"/>
    </source>
</evidence>
<keyword evidence="8" id="KW-0129">CBS domain</keyword>